<keyword evidence="3" id="KW-1003">Cell membrane</keyword>
<feature type="transmembrane region" description="Helical" evidence="7">
    <location>
        <begin position="87"/>
        <end position="108"/>
    </location>
</feature>
<dbReference type="InterPro" id="IPR000515">
    <property type="entry name" value="MetI-like"/>
</dbReference>
<evidence type="ECO:0000313" key="10">
    <source>
        <dbReference type="Proteomes" id="UP000236151"/>
    </source>
</evidence>
<dbReference type="AlphaFoldDB" id="A0A2K2FA48"/>
<sequence>MISVSVQTKKKTKKVSKQQRKFFFIGILFALPWIIGFICFQIYPIGSAIYYSFTEYDIFNPPNWVGFENYINLFKDNKFYLSIKNTAYMAFLGLPIGLTTALLIALMLNMKIRGMSIFRTVYYMPTIVPMVASAMLFIWILNPEYGLINNFFGLFGIRGPSWLSDPKYTKFSLIIMDTWRCGQSAIIFLSALKAVPNSFYEVADIDGAGPFRKFISITLPCISPTIQFLVIMGLIQSFQYFTQGFVFAQVMNPGQTTAGGPKNSLLFYSLYLYQNGFSFLKMGYASAMAIILFIIVMVITFLVFRTSNKSVNYDME</sequence>
<evidence type="ECO:0000256" key="6">
    <source>
        <dbReference type="ARBA" id="ARBA00023136"/>
    </source>
</evidence>
<dbReference type="Pfam" id="PF00528">
    <property type="entry name" value="BPD_transp_1"/>
    <property type="match status" value="1"/>
</dbReference>
<evidence type="ECO:0000259" key="8">
    <source>
        <dbReference type="PROSITE" id="PS50928"/>
    </source>
</evidence>
<proteinExistence type="inferred from homology"/>
<keyword evidence="6 7" id="KW-0472">Membrane</keyword>
<dbReference type="SUPFAM" id="SSF161098">
    <property type="entry name" value="MetI-like"/>
    <property type="match status" value="1"/>
</dbReference>
<feature type="domain" description="ABC transmembrane type-1" evidence="8">
    <location>
        <begin position="83"/>
        <end position="303"/>
    </location>
</feature>
<name>A0A2K2FA48_9CLOT</name>
<evidence type="ECO:0000256" key="4">
    <source>
        <dbReference type="ARBA" id="ARBA00022692"/>
    </source>
</evidence>
<keyword evidence="4 7" id="KW-0812">Transmembrane</keyword>
<organism evidence="9 10">
    <name type="scientific">Clostridium thermosuccinogenes</name>
    <dbReference type="NCBI Taxonomy" id="84032"/>
    <lineage>
        <taxon>Bacteria</taxon>
        <taxon>Bacillati</taxon>
        <taxon>Bacillota</taxon>
        <taxon>Clostridia</taxon>
        <taxon>Eubacteriales</taxon>
        <taxon>Clostridiaceae</taxon>
        <taxon>Clostridium</taxon>
    </lineage>
</organism>
<keyword evidence="5 7" id="KW-1133">Transmembrane helix</keyword>
<evidence type="ECO:0000256" key="3">
    <source>
        <dbReference type="ARBA" id="ARBA00022475"/>
    </source>
</evidence>
<dbReference type="EMBL" id="NIOJ01000044">
    <property type="protein sequence ID" value="PNT96824.1"/>
    <property type="molecule type" value="Genomic_DNA"/>
</dbReference>
<dbReference type="InterPro" id="IPR051393">
    <property type="entry name" value="ABC_transporter_permease"/>
</dbReference>
<evidence type="ECO:0000256" key="1">
    <source>
        <dbReference type="ARBA" id="ARBA00004651"/>
    </source>
</evidence>
<dbReference type="KEGG" id="cthd:CDO33_08240"/>
<dbReference type="PANTHER" id="PTHR30193:SF1">
    <property type="entry name" value="ABC TRANSPORTER PERMEASE PROTEIN YESP-RELATED"/>
    <property type="match status" value="1"/>
</dbReference>
<comment type="caution">
    <text evidence="9">The sequence shown here is derived from an EMBL/GenBank/DDBJ whole genome shotgun (WGS) entry which is preliminary data.</text>
</comment>
<dbReference type="OrthoDB" id="9788108at2"/>
<comment type="subcellular location">
    <subcellularLocation>
        <location evidence="1 7">Cell membrane</location>
        <topology evidence="1 7">Multi-pass membrane protein</topology>
    </subcellularLocation>
</comment>
<evidence type="ECO:0000256" key="2">
    <source>
        <dbReference type="ARBA" id="ARBA00022448"/>
    </source>
</evidence>
<comment type="similarity">
    <text evidence="7">Belongs to the binding-protein-dependent transport system permease family.</text>
</comment>
<evidence type="ECO:0000256" key="5">
    <source>
        <dbReference type="ARBA" id="ARBA00022989"/>
    </source>
</evidence>
<keyword evidence="10" id="KW-1185">Reference proteome</keyword>
<dbReference type="Gene3D" id="1.10.3720.10">
    <property type="entry name" value="MetI-like"/>
    <property type="match status" value="1"/>
</dbReference>
<dbReference type="InterPro" id="IPR035906">
    <property type="entry name" value="MetI-like_sf"/>
</dbReference>
<dbReference type="Proteomes" id="UP000236151">
    <property type="component" value="Unassembled WGS sequence"/>
</dbReference>
<protein>
    <submittedName>
        <fullName evidence="9">Spermidine/putrescine ABC transporter permease</fullName>
    </submittedName>
</protein>
<feature type="transmembrane region" description="Helical" evidence="7">
    <location>
        <begin position="120"/>
        <end position="141"/>
    </location>
</feature>
<evidence type="ECO:0000256" key="7">
    <source>
        <dbReference type="RuleBase" id="RU363032"/>
    </source>
</evidence>
<dbReference type="PROSITE" id="PS50928">
    <property type="entry name" value="ABC_TM1"/>
    <property type="match status" value="1"/>
</dbReference>
<gene>
    <name evidence="9" type="ORF">CDQ84_14460</name>
</gene>
<dbReference type="CDD" id="cd06261">
    <property type="entry name" value="TM_PBP2"/>
    <property type="match status" value="1"/>
</dbReference>
<reference evidence="9 10" key="1">
    <citation type="submission" date="2017-06" db="EMBL/GenBank/DDBJ databases">
        <title>Investigating the central metabolism of Clostridium thermosuccinogenes.</title>
        <authorList>
            <person name="Koendjbiharie J.G."/>
            <person name="van Kranenburg R."/>
        </authorList>
    </citation>
    <scope>NUCLEOTIDE SEQUENCE [LARGE SCALE GENOMIC DNA]</scope>
    <source>
        <strain evidence="9 10">DSM 5806</strain>
    </source>
</reference>
<dbReference type="PANTHER" id="PTHR30193">
    <property type="entry name" value="ABC TRANSPORTER PERMEASE PROTEIN"/>
    <property type="match status" value="1"/>
</dbReference>
<keyword evidence="2 7" id="KW-0813">Transport</keyword>
<feature type="transmembrane region" description="Helical" evidence="7">
    <location>
        <begin position="21"/>
        <end position="43"/>
    </location>
</feature>
<feature type="transmembrane region" description="Helical" evidence="7">
    <location>
        <begin position="282"/>
        <end position="304"/>
    </location>
</feature>
<dbReference type="GO" id="GO:0055085">
    <property type="term" value="P:transmembrane transport"/>
    <property type="evidence" value="ECO:0007669"/>
    <property type="project" value="InterPro"/>
</dbReference>
<evidence type="ECO:0000313" key="9">
    <source>
        <dbReference type="EMBL" id="PNT96824.1"/>
    </source>
</evidence>
<dbReference type="GO" id="GO:0005886">
    <property type="term" value="C:plasma membrane"/>
    <property type="evidence" value="ECO:0007669"/>
    <property type="project" value="UniProtKB-SubCell"/>
</dbReference>
<accession>A0A2K2FA48</accession>